<evidence type="ECO:0000256" key="11">
    <source>
        <dbReference type="ARBA" id="ARBA00022833"/>
    </source>
</evidence>
<dbReference type="InterPro" id="IPR001650">
    <property type="entry name" value="Helicase_C-like"/>
</dbReference>
<dbReference type="InterPro" id="IPR014018">
    <property type="entry name" value="SecA_motor_DEAD"/>
</dbReference>
<dbReference type="GO" id="GO:0006605">
    <property type="term" value="P:protein targeting"/>
    <property type="evidence" value="ECO:0007669"/>
    <property type="project" value="UniProtKB-UniRule"/>
</dbReference>
<evidence type="ECO:0000256" key="6">
    <source>
        <dbReference type="ARBA" id="ARBA00022475"/>
    </source>
</evidence>
<dbReference type="InterPro" id="IPR027417">
    <property type="entry name" value="P-loop_NTPase"/>
</dbReference>
<evidence type="ECO:0000256" key="8">
    <source>
        <dbReference type="ARBA" id="ARBA00022519"/>
    </source>
</evidence>
<accession>I6Z3E5</accession>
<dbReference type="FunFam" id="3.40.50.300:FF:000246">
    <property type="entry name" value="Preprotein translocase subunit SecA"/>
    <property type="match status" value="1"/>
</dbReference>
<keyword evidence="12 17" id="KW-0067">ATP-binding</keyword>
<evidence type="ECO:0000259" key="19">
    <source>
        <dbReference type="PROSITE" id="PS51192"/>
    </source>
</evidence>
<gene>
    <name evidence="17" type="primary">secA</name>
    <name evidence="22" type="ordered locus">MROS_0432</name>
</gene>
<dbReference type="SUPFAM" id="SSF81767">
    <property type="entry name" value="Pre-protein crosslinking domain of SecA"/>
    <property type="match status" value="1"/>
</dbReference>
<evidence type="ECO:0000256" key="15">
    <source>
        <dbReference type="ARBA" id="ARBA00023010"/>
    </source>
</evidence>
<keyword evidence="9" id="KW-0479">Metal-binding</keyword>
<dbReference type="HAMAP" id="MF_01382">
    <property type="entry name" value="SecA"/>
    <property type="match status" value="1"/>
</dbReference>
<keyword evidence="8" id="KW-0997">Cell inner membrane</keyword>
<dbReference type="GO" id="GO:0043952">
    <property type="term" value="P:protein transport by the Sec complex"/>
    <property type="evidence" value="ECO:0007669"/>
    <property type="project" value="TreeGrafter"/>
</dbReference>
<dbReference type="Pfam" id="PF01043">
    <property type="entry name" value="SecA_PP_bind"/>
    <property type="match status" value="1"/>
</dbReference>
<dbReference type="Gene3D" id="3.90.1440.10">
    <property type="entry name" value="SecA, preprotein cross-linking domain"/>
    <property type="match status" value="1"/>
</dbReference>
<dbReference type="InterPro" id="IPR011116">
    <property type="entry name" value="SecA_Wing/Scaffold"/>
</dbReference>
<sequence>MISTLLKKIFGDKNTKALKELWPIVDKINEEYEKLKDLTDDELRAKTAEFKEKIQSETADIRNKIDELKSGLAHIENADEKHKVYDEIEELEKELDEKYEEILNEILPQAFAVVKDTCRRLVGKSWEVAGSKITWDMIPYDVQLLGGIVLHQGKIAEMATGEGKTLVATLPLYLNALTGRGVHLVTVNDYLAKRDSQWMGEIFKFHGLTVGCILNNMAPEDRIKEYNCDITYGTNNEFGFDYLRDNMAIDKNHCVQRGHNYAIVDEVDSVLIDEARTPLIISGPVEKTEHKFDEMKPRVERLFRKQANLVASIVKEAESLLATGDTKEREKAGVLLLRAYRGFPKNKALMKLLSEPEYKKLLQQTELEFLRENAKRMPEIDEELYFAIDEKLNQIDLTEKGREELATGSNEGKEFFVIPDLGTEISKIENDPNLSPEEKLKKKDELYKLFSERSDRIHTINQLLKAYTLFEKDVEYVVTEDGKIAIVDEFTGRILPGRRYSDGLHQAIEAKENVKVERDTQTLATITLQNYFRLYKKLAGMTGTAETEENEFYEIYKLEVVVIPTNKPVIRADEDDAIYRTKREKYNAVIEKIKELREQRRPVLVGTTSVEVSETLSRMLKRQGIPHNVLNAKQHEREAEIVAYAGQPGAVTIATNMAGRGTDIKLGAGVREVGGLYILGTERHESRRIDRQLRGRAGRQGDPGTSKFFISLEDDLMRLFGGDRITSVMGRLGMEDGEAIQHPMISRSVERAQKKVEENNFAIRKRLLEFDNVMNQQREVIYAKRRQALEGERLKGEIMEYLEEYVDALVEENFDEGNFDKIHDDLFQKILVDIKFEPDAIEKLGKDGVKEKILEAAKDFYKRKEEMLGEELMSRLERYAVLSVIDEKWKEHLRDLDDLKEGIGLRAYGQKDPLLEYKSEAFKLFVQLLNTIRDDVISFAFKFWPQGAVEVQEQRRQPQRISTIKDSADNLGLRAQPQEDTTTMVKKKPIRVEEKIGRNDPCPCGSGKKYKNCHGKLSN</sequence>
<keyword evidence="5 17" id="KW-0813">Transport</keyword>
<dbReference type="Proteomes" id="UP000009011">
    <property type="component" value="Chromosome"/>
</dbReference>
<keyword evidence="16 17" id="KW-0472">Membrane</keyword>
<evidence type="ECO:0000256" key="18">
    <source>
        <dbReference type="RuleBase" id="RU003874"/>
    </source>
</evidence>
<keyword evidence="7 17" id="KW-0963">Cytoplasm</keyword>
<dbReference type="Pfam" id="PF07517">
    <property type="entry name" value="SecA_DEAD"/>
    <property type="match status" value="1"/>
</dbReference>
<keyword evidence="11" id="KW-0862">Zinc</keyword>
<evidence type="ECO:0000256" key="17">
    <source>
        <dbReference type="HAMAP-Rule" id="MF_01382"/>
    </source>
</evidence>
<dbReference type="InterPro" id="IPR011130">
    <property type="entry name" value="SecA_preprotein_X-link_dom"/>
</dbReference>
<dbReference type="Gene3D" id="1.10.3060.10">
    <property type="entry name" value="Helical scaffold and wing domains of SecA"/>
    <property type="match status" value="1"/>
</dbReference>
<dbReference type="PROSITE" id="PS51196">
    <property type="entry name" value="SECA_MOTOR_DEAD"/>
    <property type="match status" value="1"/>
</dbReference>
<evidence type="ECO:0000256" key="12">
    <source>
        <dbReference type="ARBA" id="ARBA00022840"/>
    </source>
</evidence>
<reference evidence="22 23" key="1">
    <citation type="journal article" date="2013" name="PLoS ONE">
        <title>Genomic analysis of Melioribacter roseus, facultatively anaerobic organotrophic bacterium representing a novel deep lineage within Bacteriodetes/Chlorobi group.</title>
        <authorList>
            <person name="Kadnikov V.V."/>
            <person name="Mardanov A.V."/>
            <person name="Podosokorskaya O.A."/>
            <person name="Gavrilov S.N."/>
            <person name="Kublanov I.V."/>
            <person name="Beletsky A.V."/>
            <person name="Bonch-Osmolovskaya E.A."/>
            <person name="Ravin N.V."/>
        </authorList>
    </citation>
    <scope>NUCLEOTIDE SEQUENCE [LARGE SCALE GENOMIC DNA]</scope>
    <source>
        <strain evidence="23">JCM 17771 / P3M-2</strain>
    </source>
</reference>
<dbReference type="PRINTS" id="PR00906">
    <property type="entry name" value="SECA"/>
</dbReference>
<evidence type="ECO:0000256" key="13">
    <source>
        <dbReference type="ARBA" id="ARBA00022927"/>
    </source>
</evidence>
<comment type="subunit">
    <text evidence="17">Monomer and homodimer. Part of the essential Sec protein translocation apparatus which comprises SecA, SecYEG and auxiliary proteins SecDF. Other proteins may also be involved.</text>
</comment>
<dbReference type="InterPro" id="IPR004027">
    <property type="entry name" value="SEC_C_motif"/>
</dbReference>
<dbReference type="STRING" id="1191523.MROS_0432"/>
<dbReference type="PROSITE" id="PS51192">
    <property type="entry name" value="HELICASE_ATP_BIND_1"/>
    <property type="match status" value="1"/>
</dbReference>
<dbReference type="EC" id="7.4.2.8" evidence="17"/>
<dbReference type="InterPro" id="IPR044722">
    <property type="entry name" value="SecA_SF2_C"/>
</dbReference>
<dbReference type="CDD" id="cd17928">
    <property type="entry name" value="DEXDc_SecA"/>
    <property type="match status" value="1"/>
</dbReference>
<name>I6Z3E5_MELRP</name>
<dbReference type="PROSITE" id="PS51194">
    <property type="entry name" value="HELICASE_CTER"/>
    <property type="match status" value="1"/>
</dbReference>
<dbReference type="PROSITE" id="PS01312">
    <property type="entry name" value="SECA"/>
    <property type="match status" value="1"/>
</dbReference>
<dbReference type="SMART" id="SM00958">
    <property type="entry name" value="SecA_PP_bind"/>
    <property type="match status" value="1"/>
</dbReference>
<evidence type="ECO:0000256" key="2">
    <source>
        <dbReference type="ARBA" id="ARBA00004202"/>
    </source>
</evidence>
<dbReference type="GO" id="GO:0005524">
    <property type="term" value="F:ATP binding"/>
    <property type="evidence" value="ECO:0007669"/>
    <property type="project" value="UniProtKB-UniRule"/>
</dbReference>
<dbReference type="HOGENOM" id="CLU_005314_0_0_10"/>
<feature type="binding site" evidence="17">
    <location>
        <position position="143"/>
    </location>
    <ligand>
        <name>ATP</name>
        <dbReference type="ChEBI" id="CHEBI:30616"/>
    </ligand>
</feature>
<keyword evidence="6" id="KW-1003">Cell membrane</keyword>
<keyword evidence="23" id="KW-1185">Reference proteome</keyword>
<keyword evidence="13 17" id="KW-0653">Protein transport</keyword>
<dbReference type="OrthoDB" id="9805579at2"/>
<keyword evidence="15 17" id="KW-0811">Translocation</keyword>
<comment type="cofactor">
    <cofactor evidence="1">
        <name>Zn(2+)</name>
        <dbReference type="ChEBI" id="CHEBI:29105"/>
    </cofactor>
</comment>
<proteinExistence type="inferred from homology"/>
<dbReference type="SUPFAM" id="SSF52540">
    <property type="entry name" value="P-loop containing nucleoside triphosphate hydrolases"/>
    <property type="match status" value="2"/>
</dbReference>
<dbReference type="SUPFAM" id="SSF81886">
    <property type="entry name" value="Helical scaffold and wing domains of SecA"/>
    <property type="match status" value="1"/>
</dbReference>
<dbReference type="Pfam" id="PF21090">
    <property type="entry name" value="P-loop_SecA"/>
    <property type="match status" value="2"/>
</dbReference>
<feature type="domain" description="Helicase ATP-binding" evidence="19">
    <location>
        <begin position="145"/>
        <end position="303"/>
    </location>
</feature>
<dbReference type="GO" id="GO:0065002">
    <property type="term" value="P:intracellular protein transmembrane transport"/>
    <property type="evidence" value="ECO:0007669"/>
    <property type="project" value="UniProtKB-UniRule"/>
</dbReference>
<feature type="domain" description="Helicase C-terminal" evidence="20">
    <location>
        <begin position="588"/>
        <end position="757"/>
    </location>
</feature>
<dbReference type="CDD" id="cd18803">
    <property type="entry name" value="SF2_C_secA"/>
    <property type="match status" value="1"/>
</dbReference>
<feature type="domain" description="SecA family profile" evidence="21">
    <location>
        <begin position="3"/>
        <end position="741"/>
    </location>
</feature>
<organism evidence="22 23">
    <name type="scientific">Melioribacter roseus (strain DSM 23840 / JCM 17771 / VKM B-2668 / P3M-2)</name>
    <dbReference type="NCBI Taxonomy" id="1191523"/>
    <lineage>
        <taxon>Bacteria</taxon>
        <taxon>Pseudomonadati</taxon>
        <taxon>Ignavibacteriota</taxon>
        <taxon>Ignavibacteria</taxon>
        <taxon>Ignavibacteriales</taxon>
        <taxon>Melioribacteraceae</taxon>
        <taxon>Melioribacter</taxon>
    </lineage>
</organism>
<evidence type="ECO:0000256" key="7">
    <source>
        <dbReference type="ARBA" id="ARBA00022490"/>
    </source>
</evidence>
<evidence type="ECO:0000256" key="9">
    <source>
        <dbReference type="ARBA" id="ARBA00022723"/>
    </source>
</evidence>
<dbReference type="InterPro" id="IPR036266">
    <property type="entry name" value="SecA_Wing/Scaffold_sf"/>
</dbReference>
<comment type="subcellular location">
    <subcellularLocation>
        <location evidence="2">Cell membrane</location>
        <topology evidence="2">Peripheral membrane protein</topology>
    </subcellularLocation>
    <subcellularLocation>
        <location evidence="3">Cytoplasm</location>
    </subcellularLocation>
</comment>
<feature type="binding site" evidence="17">
    <location>
        <position position="663"/>
    </location>
    <ligand>
        <name>ATP</name>
        <dbReference type="ChEBI" id="CHEBI:30616"/>
    </ligand>
</feature>
<dbReference type="InterPro" id="IPR036670">
    <property type="entry name" value="SecA_X-link_sf"/>
</dbReference>
<evidence type="ECO:0000313" key="22">
    <source>
        <dbReference type="EMBL" id="AFN73675.1"/>
    </source>
</evidence>
<comment type="similarity">
    <text evidence="4 17 18">Belongs to the SecA family.</text>
</comment>
<dbReference type="Pfam" id="PF02810">
    <property type="entry name" value="SEC-C"/>
    <property type="match status" value="1"/>
</dbReference>
<evidence type="ECO:0000256" key="16">
    <source>
        <dbReference type="ARBA" id="ARBA00023136"/>
    </source>
</evidence>
<dbReference type="RefSeq" id="WP_014855112.1">
    <property type="nucleotide sequence ID" value="NC_018178.1"/>
</dbReference>
<evidence type="ECO:0000256" key="3">
    <source>
        <dbReference type="ARBA" id="ARBA00004496"/>
    </source>
</evidence>
<comment type="function">
    <text evidence="17">Part of the Sec protein translocase complex. Interacts with the SecYEG preprotein conducting channel. Has a central role in coupling the hydrolysis of ATP to the transfer of proteins into and across the cell membrane, serving as an ATP-driven molecular motor driving the stepwise translocation of polypeptide chains across the membrane.</text>
</comment>
<dbReference type="GO" id="GO:0046872">
    <property type="term" value="F:metal ion binding"/>
    <property type="evidence" value="ECO:0007669"/>
    <property type="project" value="UniProtKB-KW"/>
</dbReference>
<dbReference type="GO" id="GO:0005829">
    <property type="term" value="C:cytosol"/>
    <property type="evidence" value="ECO:0007669"/>
    <property type="project" value="TreeGrafter"/>
</dbReference>
<dbReference type="GO" id="GO:0008564">
    <property type="term" value="F:protein-exporting ATPase activity"/>
    <property type="evidence" value="ECO:0007669"/>
    <property type="project" value="UniProtKB-EC"/>
</dbReference>
<evidence type="ECO:0000259" key="21">
    <source>
        <dbReference type="PROSITE" id="PS51196"/>
    </source>
</evidence>
<dbReference type="eggNOG" id="COG0653">
    <property type="taxonomic scope" value="Bacteria"/>
</dbReference>
<evidence type="ECO:0000256" key="1">
    <source>
        <dbReference type="ARBA" id="ARBA00001947"/>
    </source>
</evidence>
<evidence type="ECO:0000256" key="10">
    <source>
        <dbReference type="ARBA" id="ARBA00022741"/>
    </source>
</evidence>
<dbReference type="InterPro" id="IPR020937">
    <property type="entry name" value="SecA_CS"/>
</dbReference>
<comment type="catalytic activity">
    <reaction evidence="17">
        <text>ATP + H2O + cellular proteinSide 1 = ADP + phosphate + cellular proteinSide 2.</text>
        <dbReference type="EC" id="7.4.2.8"/>
    </reaction>
</comment>
<evidence type="ECO:0000313" key="23">
    <source>
        <dbReference type="Proteomes" id="UP000009011"/>
    </source>
</evidence>
<dbReference type="PATRIC" id="fig|1191523.3.peg.451"/>
<dbReference type="InterPro" id="IPR011115">
    <property type="entry name" value="SecA_DEAD"/>
</dbReference>
<dbReference type="EMBL" id="CP003557">
    <property type="protein sequence ID" value="AFN73675.1"/>
    <property type="molecule type" value="Genomic_DNA"/>
</dbReference>
<protein>
    <recommendedName>
        <fullName evidence="17 18">Protein translocase subunit SecA</fullName>
        <ecNumber evidence="17">7.4.2.8</ecNumber>
    </recommendedName>
</protein>
<dbReference type="GO" id="GO:0017038">
    <property type="term" value="P:protein import"/>
    <property type="evidence" value="ECO:0007669"/>
    <property type="project" value="InterPro"/>
</dbReference>
<dbReference type="FunFam" id="3.40.50.300:FF:000694">
    <property type="entry name" value="Preprotein translocase subunit SecA"/>
    <property type="match status" value="1"/>
</dbReference>
<dbReference type="GO" id="GO:0005886">
    <property type="term" value="C:plasma membrane"/>
    <property type="evidence" value="ECO:0007669"/>
    <property type="project" value="UniProtKB-SubCell"/>
</dbReference>
<evidence type="ECO:0000256" key="5">
    <source>
        <dbReference type="ARBA" id="ARBA00022448"/>
    </source>
</evidence>
<dbReference type="Pfam" id="PF07516">
    <property type="entry name" value="SecA_SW"/>
    <property type="match status" value="1"/>
</dbReference>
<dbReference type="InterPro" id="IPR000185">
    <property type="entry name" value="SecA"/>
</dbReference>
<evidence type="ECO:0000256" key="4">
    <source>
        <dbReference type="ARBA" id="ARBA00007650"/>
    </source>
</evidence>
<dbReference type="PANTHER" id="PTHR30612">
    <property type="entry name" value="SECA INNER MEMBRANE COMPONENT OF SEC PROTEIN SECRETION SYSTEM"/>
    <property type="match status" value="1"/>
</dbReference>
<evidence type="ECO:0000256" key="14">
    <source>
        <dbReference type="ARBA" id="ARBA00022967"/>
    </source>
</evidence>
<dbReference type="InterPro" id="IPR014001">
    <property type="entry name" value="Helicase_ATP-bd"/>
</dbReference>
<dbReference type="GO" id="GO:0031522">
    <property type="term" value="C:cell envelope Sec protein transport complex"/>
    <property type="evidence" value="ECO:0007669"/>
    <property type="project" value="TreeGrafter"/>
</dbReference>
<dbReference type="AlphaFoldDB" id="I6Z3E5"/>
<dbReference type="KEGG" id="mro:MROS_0432"/>
<dbReference type="PANTHER" id="PTHR30612:SF0">
    <property type="entry name" value="CHLOROPLAST PROTEIN-TRANSPORTING ATPASE"/>
    <property type="match status" value="1"/>
</dbReference>
<keyword evidence="10 17" id="KW-0547">Nucleotide-binding</keyword>
<keyword evidence="14 17" id="KW-1278">Translocase</keyword>
<evidence type="ECO:0000259" key="20">
    <source>
        <dbReference type="PROSITE" id="PS51194"/>
    </source>
</evidence>
<dbReference type="SMART" id="SM00957">
    <property type="entry name" value="SecA_DEAD"/>
    <property type="match status" value="1"/>
</dbReference>
<feature type="binding site" evidence="17">
    <location>
        <begin position="161"/>
        <end position="165"/>
    </location>
    <ligand>
        <name>ATP</name>
        <dbReference type="ChEBI" id="CHEBI:30616"/>
    </ligand>
</feature>
<dbReference type="Gene3D" id="3.40.50.300">
    <property type="entry name" value="P-loop containing nucleotide triphosphate hydrolases"/>
    <property type="match status" value="2"/>
</dbReference>
<dbReference type="NCBIfam" id="TIGR00963">
    <property type="entry name" value="secA"/>
    <property type="match status" value="1"/>
</dbReference>